<keyword evidence="3" id="KW-0255">Endonuclease</keyword>
<reference evidence="7 8" key="1">
    <citation type="submission" date="2015-03" db="EMBL/GenBank/DDBJ databases">
        <title>Complete genome sequence of Muricauda lutaonensis CC-HSB-11T, isolated from a coastal hot spring.</title>
        <authorList>
            <person name="Kim K.M."/>
        </authorList>
    </citation>
    <scope>NUCLEOTIDE SEQUENCE [LARGE SCALE GENOMIC DNA]</scope>
    <source>
        <strain evidence="7 8">CC-HSB-11</strain>
    </source>
</reference>
<dbReference type="GO" id="GO:0006308">
    <property type="term" value="P:DNA catabolic process"/>
    <property type="evidence" value="ECO:0007669"/>
    <property type="project" value="InterPro"/>
</dbReference>
<keyword evidence="8" id="KW-1185">Reference proteome</keyword>
<protein>
    <submittedName>
        <fullName evidence="7">S1/P1 Nuclease</fullName>
    </submittedName>
</protein>
<dbReference type="Gene3D" id="1.10.575.10">
    <property type="entry name" value="P1 Nuclease"/>
    <property type="match status" value="1"/>
</dbReference>
<dbReference type="PANTHER" id="PTHR33146:SF26">
    <property type="entry name" value="ENDONUCLEASE 4"/>
    <property type="match status" value="1"/>
</dbReference>
<keyword evidence="5" id="KW-1015">Disulfide bond</keyword>
<dbReference type="EMBL" id="CP011071">
    <property type="protein sequence ID" value="AKA35873.1"/>
    <property type="molecule type" value="Genomic_DNA"/>
</dbReference>
<dbReference type="InterPro" id="IPR008947">
    <property type="entry name" value="PLipase_C/P1_nuclease_dom_sf"/>
</dbReference>
<dbReference type="PATRIC" id="fig|516051.4.peg.2348"/>
<dbReference type="GO" id="GO:0004519">
    <property type="term" value="F:endonuclease activity"/>
    <property type="evidence" value="ECO:0007669"/>
    <property type="project" value="UniProtKB-KW"/>
</dbReference>
<dbReference type="InterPro" id="IPR003154">
    <property type="entry name" value="S1/P1nuclease"/>
</dbReference>
<dbReference type="HOGENOM" id="CLU_044365_1_0_10"/>
<dbReference type="CDD" id="cd11010">
    <property type="entry name" value="S1-P1_nuclease"/>
    <property type="match status" value="1"/>
</dbReference>
<evidence type="ECO:0000313" key="7">
    <source>
        <dbReference type="EMBL" id="AKA35873.1"/>
    </source>
</evidence>
<gene>
    <name evidence="7" type="ORF">VC82_2282</name>
</gene>
<evidence type="ECO:0000313" key="8">
    <source>
        <dbReference type="Proteomes" id="UP000032726"/>
    </source>
</evidence>
<keyword evidence="2" id="KW-0479">Metal-binding</keyword>
<dbReference type="Pfam" id="PF02265">
    <property type="entry name" value="S1-P1_nuclease"/>
    <property type="match status" value="1"/>
</dbReference>
<evidence type="ECO:0000256" key="6">
    <source>
        <dbReference type="ARBA" id="ARBA00023180"/>
    </source>
</evidence>
<dbReference type="STRING" id="516051.VC82_2282"/>
<keyword evidence="6" id="KW-0325">Glycoprotein</keyword>
<sequence>MRKVLLIIFLLGPLVFANDLIWSKTGHRAIGEIAQQHLTRKAERAIAELLGGHDLAFVANFADEIKADRSFSKFSAWHYVNYPADKKYTEVEPSEYGDVVIGIEKCIEIVQNENSPREDRVFYLKMLIHLVGDLHQPMHVGRLEDRGGNDLQVRWFDEGTNLHRLWDKNLIDSYGMSYTELAQTLPQLSKKEIKRLQQGTVYDWVEESQDLANELYDSVKVGEKLGYQYSYRYNKVLLHQLHLGGLRLAKVLNDLFDRSIF</sequence>
<dbReference type="SUPFAM" id="SSF48537">
    <property type="entry name" value="Phospholipase C/P1 nuclease"/>
    <property type="match status" value="1"/>
</dbReference>
<dbReference type="RefSeq" id="WP_045802474.1">
    <property type="nucleotide sequence ID" value="NZ_CP011071.1"/>
</dbReference>
<evidence type="ECO:0000256" key="3">
    <source>
        <dbReference type="ARBA" id="ARBA00022759"/>
    </source>
</evidence>
<proteinExistence type="predicted"/>
<dbReference type="KEGG" id="mlt:VC82_2282"/>
<keyword evidence="1" id="KW-0540">Nuclease</keyword>
<dbReference type="GO" id="GO:0016788">
    <property type="term" value="F:hydrolase activity, acting on ester bonds"/>
    <property type="evidence" value="ECO:0007669"/>
    <property type="project" value="InterPro"/>
</dbReference>
<name>A0A0D5YVJ7_9FLAO</name>
<evidence type="ECO:0000256" key="5">
    <source>
        <dbReference type="ARBA" id="ARBA00023157"/>
    </source>
</evidence>
<evidence type="ECO:0000256" key="4">
    <source>
        <dbReference type="ARBA" id="ARBA00022801"/>
    </source>
</evidence>
<dbReference type="AlphaFoldDB" id="A0A0D5YVJ7"/>
<accession>A0A0D5YVJ7</accession>
<evidence type="ECO:0000256" key="2">
    <source>
        <dbReference type="ARBA" id="ARBA00022723"/>
    </source>
</evidence>
<dbReference type="Proteomes" id="UP000032726">
    <property type="component" value="Chromosome"/>
</dbReference>
<dbReference type="PANTHER" id="PTHR33146">
    <property type="entry name" value="ENDONUCLEASE 4"/>
    <property type="match status" value="1"/>
</dbReference>
<dbReference type="OrthoDB" id="267579at2"/>
<organism evidence="7 8">
    <name type="scientific">Flagellimonas lutaonensis</name>
    <dbReference type="NCBI Taxonomy" id="516051"/>
    <lineage>
        <taxon>Bacteria</taxon>
        <taxon>Pseudomonadati</taxon>
        <taxon>Bacteroidota</taxon>
        <taxon>Flavobacteriia</taxon>
        <taxon>Flavobacteriales</taxon>
        <taxon>Flavobacteriaceae</taxon>
        <taxon>Flagellimonas</taxon>
    </lineage>
</organism>
<evidence type="ECO:0000256" key="1">
    <source>
        <dbReference type="ARBA" id="ARBA00022722"/>
    </source>
</evidence>
<dbReference type="GO" id="GO:0046872">
    <property type="term" value="F:metal ion binding"/>
    <property type="evidence" value="ECO:0007669"/>
    <property type="project" value="UniProtKB-KW"/>
</dbReference>
<keyword evidence="4" id="KW-0378">Hydrolase</keyword>
<dbReference type="GO" id="GO:0003676">
    <property type="term" value="F:nucleic acid binding"/>
    <property type="evidence" value="ECO:0007669"/>
    <property type="project" value="InterPro"/>
</dbReference>